<dbReference type="EMBL" id="GBRH01282514">
    <property type="protein sequence ID" value="JAD15381.1"/>
    <property type="molecule type" value="Transcribed_RNA"/>
</dbReference>
<reference evidence="1" key="1">
    <citation type="submission" date="2014-09" db="EMBL/GenBank/DDBJ databases">
        <authorList>
            <person name="Magalhaes I.L.F."/>
            <person name="Oliveira U."/>
            <person name="Santos F.R."/>
            <person name="Vidigal T.H.D.A."/>
            <person name="Brescovit A.D."/>
            <person name="Santos A.J."/>
        </authorList>
    </citation>
    <scope>NUCLEOTIDE SEQUENCE</scope>
    <source>
        <tissue evidence="1">Shoot tissue taken approximately 20 cm above the soil surface</tissue>
    </source>
</reference>
<organism evidence="1">
    <name type="scientific">Arundo donax</name>
    <name type="common">Giant reed</name>
    <name type="synonym">Donax arundinaceus</name>
    <dbReference type="NCBI Taxonomy" id="35708"/>
    <lineage>
        <taxon>Eukaryota</taxon>
        <taxon>Viridiplantae</taxon>
        <taxon>Streptophyta</taxon>
        <taxon>Embryophyta</taxon>
        <taxon>Tracheophyta</taxon>
        <taxon>Spermatophyta</taxon>
        <taxon>Magnoliopsida</taxon>
        <taxon>Liliopsida</taxon>
        <taxon>Poales</taxon>
        <taxon>Poaceae</taxon>
        <taxon>PACMAD clade</taxon>
        <taxon>Arundinoideae</taxon>
        <taxon>Arundineae</taxon>
        <taxon>Arundo</taxon>
    </lineage>
</organism>
<sequence>MMGTGGRRPAARAQR</sequence>
<proteinExistence type="predicted"/>
<evidence type="ECO:0000313" key="1">
    <source>
        <dbReference type="EMBL" id="JAD15381.1"/>
    </source>
</evidence>
<name>A0A0A9RU74_ARUDO</name>
<reference evidence="1" key="2">
    <citation type="journal article" date="2015" name="Data Brief">
        <title>Shoot transcriptome of the giant reed, Arundo donax.</title>
        <authorList>
            <person name="Barrero R.A."/>
            <person name="Guerrero F.D."/>
            <person name="Moolhuijzen P."/>
            <person name="Goolsby J.A."/>
            <person name="Tidwell J."/>
            <person name="Bellgard S.E."/>
            <person name="Bellgard M.I."/>
        </authorList>
    </citation>
    <scope>NUCLEOTIDE SEQUENCE</scope>
    <source>
        <tissue evidence="1">Shoot tissue taken approximately 20 cm above the soil surface</tissue>
    </source>
</reference>
<accession>A0A0A9RU74</accession>
<protein>
    <submittedName>
        <fullName evidence="1">NAC1</fullName>
    </submittedName>
</protein>